<organism evidence="1 2">
    <name type="scientific">Rotaria sordida</name>
    <dbReference type="NCBI Taxonomy" id="392033"/>
    <lineage>
        <taxon>Eukaryota</taxon>
        <taxon>Metazoa</taxon>
        <taxon>Spiralia</taxon>
        <taxon>Gnathifera</taxon>
        <taxon>Rotifera</taxon>
        <taxon>Eurotatoria</taxon>
        <taxon>Bdelloidea</taxon>
        <taxon>Philodinida</taxon>
        <taxon>Philodinidae</taxon>
        <taxon>Rotaria</taxon>
    </lineage>
</organism>
<dbReference type="EMBL" id="CAJOAX010001815">
    <property type="protein sequence ID" value="CAF3747642.1"/>
    <property type="molecule type" value="Genomic_DNA"/>
</dbReference>
<protein>
    <submittedName>
        <fullName evidence="1">Uncharacterized protein</fullName>
    </submittedName>
</protein>
<accession>A0A818XY36</accession>
<evidence type="ECO:0000313" key="2">
    <source>
        <dbReference type="Proteomes" id="UP000663823"/>
    </source>
</evidence>
<name>A0A818XY36_9BILA</name>
<gene>
    <name evidence="1" type="ORF">OTI717_LOCUS15393</name>
</gene>
<sequence length="12" mass="1467">MYARAKITKRTK</sequence>
<comment type="caution">
    <text evidence="1">The sequence shown here is derived from an EMBL/GenBank/DDBJ whole genome shotgun (WGS) entry which is preliminary data.</text>
</comment>
<reference evidence="1" key="1">
    <citation type="submission" date="2021-02" db="EMBL/GenBank/DDBJ databases">
        <authorList>
            <person name="Nowell W R."/>
        </authorList>
    </citation>
    <scope>NUCLEOTIDE SEQUENCE</scope>
</reference>
<evidence type="ECO:0000313" key="1">
    <source>
        <dbReference type="EMBL" id="CAF3747642.1"/>
    </source>
</evidence>
<proteinExistence type="predicted"/>
<feature type="non-terminal residue" evidence="1">
    <location>
        <position position="12"/>
    </location>
</feature>
<dbReference type="Proteomes" id="UP000663823">
    <property type="component" value="Unassembled WGS sequence"/>
</dbReference>